<evidence type="ECO:0008006" key="4">
    <source>
        <dbReference type="Google" id="ProtNLM"/>
    </source>
</evidence>
<feature type="compositionally biased region" description="Acidic residues" evidence="1">
    <location>
        <begin position="3199"/>
        <end position="3209"/>
    </location>
</feature>
<feature type="compositionally biased region" description="Low complexity" evidence="1">
    <location>
        <begin position="1637"/>
        <end position="1657"/>
    </location>
</feature>
<evidence type="ECO:0000313" key="3">
    <source>
        <dbReference type="Proteomes" id="UP001501371"/>
    </source>
</evidence>
<feature type="compositionally biased region" description="Acidic residues" evidence="1">
    <location>
        <begin position="4069"/>
        <end position="4084"/>
    </location>
</feature>
<accession>A0ABP4F8N4</accession>
<keyword evidence="3" id="KW-1185">Reference proteome</keyword>
<feature type="region of interest" description="Disordered" evidence="1">
    <location>
        <begin position="4636"/>
        <end position="4665"/>
    </location>
</feature>
<feature type="compositionally biased region" description="Polar residues" evidence="1">
    <location>
        <begin position="1715"/>
        <end position="1725"/>
    </location>
</feature>
<feature type="region of interest" description="Disordered" evidence="1">
    <location>
        <begin position="3139"/>
        <end position="3239"/>
    </location>
</feature>
<feature type="compositionally biased region" description="Low complexity" evidence="1">
    <location>
        <begin position="4698"/>
        <end position="4714"/>
    </location>
</feature>
<dbReference type="NCBIfam" id="NF012197">
    <property type="entry name" value="lonely_Cys"/>
    <property type="match status" value="2"/>
</dbReference>
<name>A0ABP4F8N4_9ACTN</name>
<organism evidence="2 3">
    <name type="scientific">Streptomyces hebeiensis</name>
    <dbReference type="NCBI Taxonomy" id="229486"/>
    <lineage>
        <taxon>Bacteria</taxon>
        <taxon>Bacillati</taxon>
        <taxon>Actinomycetota</taxon>
        <taxon>Actinomycetes</taxon>
        <taxon>Kitasatosporales</taxon>
        <taxon>Streptomycetaceae</taxon>
        <taxon>Streptomyces</taxon>
    </lineage>
</organism>
<reference evidence="3" key="1">
    <citation type="journal article" date="2019" name="Int. J. Syst. Evol. Microbiol.">
        <title>The Global Catalogue of Microorganisms (GCM) 10K type strain sequencing project: providing services to taxonomists for standard genome sequencing and annotation.</title>
        <authorList>
            <consortium name="The Broad Institute Genomics Platform"/>
            <consortium name="The Broad Institute Genome Sequencing Center for Infectious Disease"/>
            <person name="Wu L."/>
            <person name="Ma J."/>
        </authorList>
    </citation>
    <scope>NUCLEOTIDE SEQUENCE [LARGE SCALE GENOMIC DNA]</scope>
    <source>
        <strain evidence="3">JCM 12696</strain>
    </source>
</reference>
<feature type="compositionally biased region" description="Low complexity" evidence="1">
    <location>
        <begin position="1726"/>
        <end position="1755"/>
    </location>
</feature>
<dbReference type="Proteomes" id="UP001501371">
    <property type="component" value="Unassembled WGS sequence"/>
</dbReference>
<dbReference type="EMBL" id="BAAAKV010000011">
    <property type="protein sequence ID" value="GAA1161273.1"/>
    <property type="molecule type" value="Genomic_DNA"/>
</dbReference>
<feature type="region of interest" description="Disordered" evidence="1">
    <location>
        <begin position="3606"/>
        <end position="3628"/>
    </location>
</feature>
<comment type="caution">
    <text evidence="2">The sequence shown here is derived from an EMBL/GenBank/DDBJ whole genome shotgun (WGS) entry which is preliminary data.</text>
</comment>
<feature type="region of interest" description="Disordered" evidence="1">
    <location>
        <begin position="1637"/>
        <end position="1768"/>
    </location>
</feature>
<feature type="region of interest" description="Disordered" evidence="1">
    <location>
        <begin position="4689"/>
        <end position="4714"/>
    </location>
</feature>
<evidence type="ECO:0000256" key="1">
    <source>
        <dbReference type="SAM" id="MobiDB-lite"/>
    </source>
</evidence>
<sequence length="4752" mass="514140">MFLGSNDPMLSPNGLLKGLLGHGQGRNWTGRPVVGRVLPGRVRVMETRPGAAPTEVSNEPAPWPDTAYVVAAEGENGRVRLPDGRVLDGEAVADALAADSELAKLPKDVPVVLAVPFAGEQYQAMLRAVADRLGRTVWGPSGEGRLVPDGSGGHVLVLMDRDPDAAVGAWVPVPPSSAATGPYVDRAWTALDGTTFRDSDVLTRPLVDENHEWLGRLAVAQEDGLRRRERRFRKYRQMSRLLHRLPAGDERYTASSEEITPDPAVYVYAAHGEPGRLHLPLRNGKTVTLGKEDAARYIAGLPEVRELPPGYRLNLEVCWSDSDGDPRQVQPVYAPAPHVDDPLGDVPLDQLVFNYSRREGEGSTRHTGLNDTERVVVGAANGVFGRRVRRRPEPLDHELDQLARDAGLHRGPGAVSPETRETMLRLVRGLRSAFGLEIEDDRGVPGGRYERVLKGIGALERMRANDTSISQFTPFRLDMFDFFVQEYTGRAPDLAGYLSLLDFAAAEVKADPGAKLTEGLPTPAVRLTVAQLARTGEQMTRYTQSLPAPATFTPRHVASTLWATARAAQLFGSLQPADREAMGRQVLHLDATVRWDRSQQQALWALTAKAIAEGLDVSDRDLLAAYHLKESGAFEQAAMLTQGSNIQGVNWSGTAAPAGVDWAKVRQMAVGPNGTAMRPVQPDWMGPGKPMPLLNVVEVDKAGNIVLHLPGRPPVRVSEGEYLALLDMSPGLRTSPLGIPVLFLTTGDGSLSPELVQRFSQNTGRPGFGYGAPMMLTGADPSAPLGILALVDPATNTPGPWITATRQLTTARTTASGTTTFGATTQDDSIVFGPTAPTTQATDPFANPNALVRDASGTVRGRDLTGAVTALVRIDRVRVVLGGLGEPEVEEPDQSAPWGGEAYVIGDRAFDGQQLSAEAFAKKLAHDPELAKLPPHVPVVLAIPYAGSQNMELMRAVAIRLGRRVWAPSGDGRLRHDNDLGAHVPTMVVRDTEGWHGDWVPFDAPAVAAPFEDREWTALDGRRFRDSDVATRPLVADRRERFGRISMDDDMASREERLRTFFHKKRLIHYVATGEGDKHVSSETLTPDRAVYAYYAHGAPGAMALVLRDGKTVWLSAADGGRYIGGLREVRELPPGHRIGLEACYGLSAGDPDRDQWEGRPVPRVEDPLDDEGLSLAQHTANAGRLDVDAKSTIAGVDDDFFVVEDTPGGVVGRVDRARPEPLDHELDQLARDAELHRVPGAVPPEVRAATLRLVRALREAFGVAVEDDRGVPGGRYERVLKGIGALETLRVNDPVLRAATPFRMEMWTFLARRIGGDTPDQSAYLGVLDAARGQVTSRPDARLGEMVQDTALGYALDEFSGANGLTLVQGTLGLPDVTQAGPKDITRAFWATVAAADLVLFRMSDADQESLGRGVLHLAATDPWGDDQIMELTLLAARAHVSGLDVTDRHALAAHHLKELGAFKEILTDGTEATGYNWSGRPAPNGVDVDHWYARVRKGNGTHTFTNPARWKPKKQPRKTRVIWTGTDQGTVVIHLPGHPPMPIPDEELWALLDLAPLVTEVSVGTPVVFPMSEFAADGGKRPQAFSDRTGRNAYAYSGPLDVLEDDPFDPLRITALREKKLGQWKKTVWQARPVLPSSSGTATTATAAGPGALAGKTSPWPTPLTRHDSGVGMFHFAPGTLPEAGPDDSGRDGTGSVERDERSAIAYPAPVQINATPVSPAGQTNTPQADTADATADSAETTGTAEITGTGTASDDTPGWAVPSWRPAGSPGAVRFASMYRDREWRRRSADLELAFAEHTGRTDALTETVRDAVSRMYDELAARHGEDAARRAFFAPDAVPADPAAELERLRTLPPGPLAVDELMTALTYASYAGPGLPREAAEALARPAGRRGRYTPGSAYREVHDSRGLRRVGGEHGPALRLLRTYAALGASPAELLTLRDALVAWAIPADLQSLHEILRASHRLGLGTDAERDLALRDGAALHAWVADSVRTSGAPRTAPGDPSAGRFVPPHRALYAERMTFGRDITRSKLDLPDGLVTLVDAALAGTLPADTDRSRALHAWLDRYGDAGRQALERLDPAHLTAVHLYSGADYRLMKAFLNGERFGAGMGRRLVRLNTWSMVRWMAEVGAADLVPMTLRKQPGFAALFDAMWDVDDLQEPTPEVAGLRRRLDAMADAVYEELSLHVDMAIEALEILPPVNEDVWWGDRGLPGPLDAPSTDSPVYGRDRITMPFFRSTALRQDSALGFMYRSKGIPGDSHRGLVRVARSTAREVSPFVVSPLETEVLYPPGASFDISTRTIVPADVWTTPYEAIDVREATPRHDASGAARRAPGLVSPEGLFGIGPATGAAEGGERPEPVLRPIHGEGGELIGVASFDDADWAARQEGYGRLDRATGFVSWERDGEGRPVATEQVLPGGGTADGTFFFASHGGAEGLALVTEDGGVRRDDGSYAGRLLRSARGRGFRSVTVLACGPGDVAGSEAEARARARRMANGAGLPVHLPVGRSAVSDASPHLLENADGRATVWVTEYPDNWSGPRVPARASRAGTGRRTAFGYPSAEQFNVRGTVRDATPEQLEAIDAAEGAPWSVSSWRPAGAPDTPRFTGLYRSRVWRQTAVDWEDNLAEALSYAPEPTEAVGLVVRGVYEQLAERNGEERAVRAFFAPDAMPDDPAAALAELLDATPGPEALDGLMRALLRAAYAGPGLPPRAEEALSGDERVDADSAYRAVFDSRGFRRVGGERGPALRLLRMAAALGLPATSLPQFRAALVTWLVPYDLQSLHEILRASHLIGMGAADERAAVTRDGASMHAWAVRHFIESGLISPETDRDTLDALLPPHQDLYQQRMTFPFELTGTMDVPDALVTMADAVLNGELPPASSRRLQVMAEWMEKYGDRGADALSRLTPAHITALYLYSSYDYRLMKAVLNGERLGQGLSRHLVRFHAWRYILESAREEELEMPPLTLVSQPEFMDLYEELSELPDLDTPSPELARLRRRVDMMADRLHDELKLHIDMAIEALEILPPVGRTAWWGERGAPGPLDAPAENGPMYGAGTIDVPFFRSTSLKVEEATEFALGDKAVPARTHRKLIEVRNSTARDGTPFLKHLSEGEALYPPGMRFDVVSRRLVETHRRPPMLSEVAEEATPLPDDVPATSEADPLPYAPAAFEDSVDDLFDLGPSDSDLSDAGASDSDAYSDADSDAPSDADSRLGDDDRFDAPAPAYPRSDYWNTPWAGHETAPSAEAIAVQEIREDGRTVGKASFTRRDWALREPFYGHLPKATHYTEWSRGPAGERVAVRRPLPATGDSGTFFWTSHGAEGGYAVAGQNDMPVGADSEMVGRVLGQDLAAAGFTSITVLACDTETRPATGPRAATEAGTAPQGQGDSLRRAVERAQGIADFTGLDVYLNTGRTAVTPGEDEEGDPTAEIHLLESADGGATGWLRVPPRFRAGADPSLTEPAPAPSLVAAGPPARTGPPWSVPGWRVAGSPDAVRFAPLYREREWRQLSFQFEQTLARKLAGDPEAVQGVMRAVARLHHVLAQRHGASAADGAFFQGPEAERWLGQPDAVRRFLASGPSALDLMQAFARAAYGGQGPVTLRHTLPGWLRSPRAPRPQGPREGAYRTAHDPRGFRYVGGTVGPALWLLQAYGAIGASGPELMAFRKALLSWSILTDTHSLHEVLRVSHLAGLGTEAERVAVARDGARLHQWAGRAFGIGPSLPHHRAYDNGTTRFVSKYDVAVPQDIVKALTAALTGASLDDESLQERVEAVVTWLRRFGDRGLAALRALTPGHLTALFLYTGDDHALFKTYVTGGRFGEAVGRWMIRQQVWRYAREDATNDDTLLPELLISDHDLLDAIEALRNLGPEATGPAVAEVRRRVYRVADGVYDDLAAHVDMAAEALEILPPLNGQVWWGGWLPGRLDEFPGNSPLLTAETLYMPRFRSTTEESATAIGYTRGDAKQIGDAQDRHPMRGYVENSTARVVTPFSAWLEEDEVLYAPGMALNVVVREIETEPSTGRPFADYEFREAPAYPHPAYHNAEGEPQPRIVELTDDNDDANADANADANDDADTDPTPADDENTVVAPEVPAPVDGYRRTGPYAAELDGTVFALHESPGEGDRSVDTLLFALRYVAADALEEAGIETADDFRGWLDGSLTDDDVSDVPVEPLDGSRNIPLRLLDRIGVRLGTAQRAEAMLLGDRFPASRVSLSPAQHLRVLIADSSYGAEGADLPMGPLVAAVVRGLGVTVAVADPDGEVTFHGDRPESTPPALLVRDGDRHLAGLPDGPGDTTAESEARLRRVADALSSAPVSVLRTATARQAPEWVRARIRYMEEAVRFEERLGRYLGGHEEANAQLGVMVRELWERAVRAGRWSELGSDDRTVDGAVGTDRDRLLAVVESGNLRERMAMLWIGAQSPDRRGGLISDLLGSPDPMPEVITAEYVESRPQARQMTAYEELTGRPDRTPEEQARMAEAEHTLRTAVRPEDLSPPLSEAERALMPDDGVPWIAGTNRFDIAMDTRPQSEAELNGGLVLAGTSGSAHRLMSQAAKMRDAWGLDVDLGLVRLTLMAEMLQARHHSLDEIMRGSQMVFDRLRQSGEAVPADLDYVNNWGRYRSIAPLTEAELREHVAVDGKFPDEHASETAGWPAGGERDEPADPADPAVAEWSADHRDVLEDVLDVLTALGPLDPPGPLGPLDSPGPDGLPGSDDGVLTADRLERLVDAWFRARGLDPSGPLVDKLRHILNDRA</sequence>
<feature type="compositionally biased region" description="Basic and acidic residues" evidence="1">
    <location>
        <begin position="4636"/>
        <end position="4645"/>
    </location>
</feature>
<feature type="region of interest" description="Disordered" evidence="1">
    <location>
        <begin position="3369"/>
        <end position="3389"/>
    </location>
</feature>
<dbReference type="Gene3D" id="3.90.176.10">
    <property type="entry name" value="Toxin ADP-ribosyltransferase, Chain A, domain 1"/>
    <property type="match status" value="3"/>
</dbReference>
<feature type="compositionally biased region" description="Low complexity" evidence="1">
    <location>
        <begin position="3181"/>
        <end position="3198"/>
    </location>
</feature>
<protein>
    <recommendedName>
        <fullName evidence="4">Lonely Cys domain-containing protein</fullName>
    </recommendedName>
</protein>
<proteinExistence type="predicted"/>
<gene>
    <name evidence="2" type="ORF">GCM10009654_17210</name>
</gene>
<feature type="region of interest" description="Disordered" evidence="1">
    <location>
        <begin position="4053"/>
        <end position="4088"/>
    </location>
</feature>
<feature type="compositionally biased region" description="Basic and acidic residues" evidence="1">
    <location>
        <begin position="3211"/>
        <end position="3222"/>
    </location>
</feature>
<evidence type="ECO:0000313" key="2">
    <source>
        <dbReference type="EMBL" id="GAA1161273.1"/>
    </source>
</evidence>